<dbReference type="GO" id="GO:0016020">
    <property type="term" value="C:membrane"/>
    <property type="evidence" value="ECO:0007669"/>
    <property type="project" value="InterPro"/>
</dbReference>
<feature type="region of interest" description="Disordered" evidence="6">
    <location>
        <begin position="1"/>
        <end position="21"/>
    </location>
</feature>
<evidence type="ECO:0000256" key="6">
    <source>
        <dbReference type="SAM" id="MobiDB-lite"/>
    </source>
</evidence>
<dbReference type="AlphaFoldDB" id="A0A4Y9R1I9"/>
<accession>A0A4Y9R1I9</accession>
<dbReference type="GO" id="GO:0005737">
    <property type="term" value="C:cytoplasm"/>
    <property type="evidence" value="ECO:0007669"/>
    <property type="project" value="TreeGrafter"/>
</dbReference>
<dbReference type="PRINTS" id="PR00162">
    <property type="entry name" value="RIESKE"/>
</dbReference>
<dbReference type="InterPro" id="IPR036188">
    <property type="entry name" value="FAD/NAD-bd_sf"/>
</dbReference>
<evidence type="ECO:0000256" key="4">
    <source>
        <dbReference type="ARBA" id="ARBA00023014"/>
    </source>
</evidence>
<feature type="domain" description="Rieske" evidence="7">
    <location>
        <begin position="436"/>
        <end position="523"/>
    </location>
</feature>
<dbReference type="InterPro" id="IPR006076">
    <property type="entry name" value="FAD-dep_OxRdtase"/>
</dbReference>
<dbReference type="Gene3D" id="2.102.10.10">
    <property type="entry name" value="Rieske [2Fe-2S] iron-sulphur domain"/>
    <property type="match status" value="1"/>
</dbReference>
<evidence type="ECO:0000256" key="2">
    <source>
        <dbReference type="ARBA" id="ARBA00022723"/>
    </source>
</evidence>
<dbReference type="Gene3D" id="3.30.9.10">
    <property type="entry name" value="D-Amino Acid Oxidase, subunit A, domain 2"/>
    <property type="match status" value="1"/>
</dbReference>
<keyword evidence="1" id="KW-0001">2Fe-2S</keyword>
<name>A0A4Y9R1I9_9MICO</name>
<evidence type="ECO:0000313" key="8">
    <source>
        <dbReference type="EMBL" id="TFV98068.1"/>
    </source>
</evidence>
<dbReference type="GO" id="GO:0004497">
    <property type="term" value="F:monooxygenase activity"/>
    <property type="evidence" value="ECO:0007669"/>
    <property type="project" value="UniProtKB-ARBA"/>
</dbReference>
<feature type="compositionally biased region" description="Polar residues" evidence="6">
    <location>
        <begin position="1"/>
        <end position="18"/>
    </location>
</feature>
<reference evidence="8 9" key="1">
    <citation type="journal article" date="2018" name="J. Microbiol.">
        <title>Leifsonia flava sp. nov., a novel actinobacterium isolated from the rhizosphere of Aquilegia viridiflora.</title>
        <authorList>
            <person name="Cai Y."/>
            <person name="Tao W.Z."/>
            <person name="Ma Y.J."/>
            <person name="Cheng J."/>
            <person name="Zhang M.Y."/>
            <person name="Zhang Y.X."/>
        </authorList>
    </citation>
    <scope>NUCLEOTIDE SEQUENCE [LARGE SCALE GENOMIC DNA]</scope>
    <source>
        <strain evidence="8 9">SYP-B2174</strain>
    </source>
</reference>
<sequence>MTSLLTSPGTSSRTSLWTARSPGIETDRHGLGLEAAARDVDEIVVGAGITGLITALLLARAGRRVTVLEARGVGAVATGNSTAKLSVLQGAHLQQVASRNTRGVTQAYVDANEAGQRWVLDFAAEHRVPVERRAALSYAASPDGIATVEKEYELAQSAGLPVTLLSDAGLPFATHRAVRLANQAQFDPMLLLSALAAELRAMGGVIHDATTVLGVRAGRPVRVRTTRGEYSCERLVLATGSPILDRGLYFAKLDAERSYAASYRVPGAALPPDMYLSVDGPTRSIRTAPDAAAAPGAEAGSGSEAGELLLVGGNGHGVGRHPSPASLVADLEQWTTTHWAGAQRTHAWSAQDYATPHGVPFVGWLPRGRGRIFLATGYSKWGMTNAAQCALTLAGDLLGELPGWAVPMRHRMTLPAAIGTGIGMNAAVGKHYAVGWARAMTRRLPGDVPVEGSGVVGRVGLSPVGESTVAGATCRVSGVCPHLGAVLAWNDAEASWDCPAHGSRFSATGRRLEGPAKVGLARR</sequence>
<keyword evidence="3" id="KW-0408">Iron</keyword>
<dbReference type="InterPro" id="IPR005805">
    <property type="entry name" value="Rieske_Fe-S_prot_C"/>
</dbReference>
<dbReference type="InterPro" id="IPR036922">
    <property type="entry name" value="Rieske_2Fe-2S_sf"/>
</dbReference>
<keyword evidence="5" id="KW-1015">Disulfide bond</keyword>
<dbReference type="SUPFAM" id="SSF50022">
    <property type="entry name" value="ISP domain"/>
    <property type="match status" value="1"/>
</dbReference>
<dbReference type="GO" id="GO:0051537">
    <property type="term" value="F:2 iron, 2 sulfur cluster binding"/>
    <property type="evidence" value="ECO:0007669"/>
    <property type="project" value="UniProtKB-KW"/>
</dbReference>
<evidence type="ECO:0000256" key="1">
    <source>
        <dbReference type="ARBA" id="ARBA00022714"/>
    </source>
</evidence>
<evidence type="ECO:0000256" key="5">
    <source>
        <dbReference type="ARBA" id="ARBA00023157"/>
    </source>
</evidence>
<dbReference type="PANTHER" id="PTHR13847:SF274">
    <property type="entry name" value="RIESKE 2FE-2S IRON-SULFUR PROTEIN YHFW-RELATED"/>
    <property type="match status" value="1"/>
</dbReference>
<gene>
    <name evidence="8" type="ORF">E4M00_08480</name>
</gene>
<keyword evidence="4" id="KW-0411">Iron-sulfur</keyword>
<dbReference type="Pfam" id="PF00355">
    <property type="entry name" value="Rieske"/>
    <property type="match status" value="1"/>
</dbReference>
<dbReference type="PANTHER" id="PTHR13847">
    <property type="entry name" value="SARCOSINE DEHYDROGENASE-RELATED"/>
    <property type="match status" value="1"/>
</dbReference>
<dbReference type="InterPro" id="IPR017941">
    <property type="entry name" value="Rieske_2Fe-2S"/>
</dbReference>
<dbReference type="RefSeq" id="WP_135120073.1">
    <property type="nucleotide sequence ID" value="NZ_SPQZ01000003.1"/>
</dbReference>
<evidence type="ECO:0000259" key="7">
    <source>
        <dbReference type="PROSITE" id="PS51296"/>
    </source>
</evidence>
<dbReference type="GO" id="GO:0016705">
    <property type="term" value="F:oxidoreductase activity, acting on paired donors, with incorporation or reduction of molecular oxygen"/>
    <property type="evidence" value="ECO:0007669"/>
    <property type="project" value="UniProtKB-ARBA"/>
</dbReference>
<dbReference type="PROSITE" id="PS51296">
    <property type="entry name" value="RIESKE"/>
    <property type="match status" value="1"/>
</dbReference>
<protein>
    <submittedName>
        <fullName evidence="8">FAD-dependent oxidoreductase</fullName>
    </submittedName>
</protein>
<evidence type="ECO:0000256" key="3">
    <source>
        <dbReference type="ARBA" id="ARBA00023004"/>
    </source>
</evidence>
<dbReference type="Gene3D" id="3.50.50.60">
    <property type="entry name" value="FAD/NAD(P)-binding domain"/>
    <property type="match status" value="1"/>
</dbReference>
<keyword evidence="2" id="KW-0479">Metal-binding</keyword>
<dbReference type="EMBL" id="SPQZ01000003">
    <property type="protein sequence ID" value="TFV98068.1"/>
    <property type="molecule type" value="Genomic_DNA"/>
</dbReference>
<dbReference type="GO" id="GO:0046872">
    <property type="term" value="F:metal ion binding"/>
    <property type="evidence" value="ECO:0007669"/>
    <property type="project" value="UniProtKB-KW"/>
</dbReference>
<proteinExistence type="predicted"/>
<dbReference type="Proteomes" id="UP000298127">
    <property type="component" value="Unassembled WGS sequence"/>
</dbReference>
<dbReference type="SUPFAM" id="SSF51905">
    <property type="entry name" value="FAD/NAD(P)-binding domain"/>
    <property type="match status" value="1"/>
</dbReference>
<organism evidence="8 9">
    <name type="scientific">Orlajensenia leifsoniae</name>
    <dbReference type="NCBI Taxonomy" id="2561933"/>
    <lineage>
        <taxon>Bacteria</taxon>
        <taxon>Bacillati</taxon>
        <taxon>Actinomycetota</taxon>
        <taxon>Actinomycetes</taxon>
        <taxon>Micrococcales</taxon>
        <taxon>Microbacteriaceae</taxon>
        <taxon>Orlajensenia</taxon>
    </lineage>
</organism>
<comment type="caution">
    <text evidence="8">The sequence shown here is derived from an EMBL/GenBank/DDBJ whole genome shotgun (WGS) entry which is preliminary data.</text>
</comment>
<keyword evidence="9" id="KW-1185">Reference proteome</keyword>
<dbReference type="Pfam" id="PF01266">
    <property type="entry name" value="DAO"/>
    <property type="match status" value="1"/>
</dbReference>
<evidence type="ECO:0000313" key="9">
    <source>
        <dbReference type="Proteomes" id="UP000298127"/>
    </source>
</evidence>